<keyword evidence="5" id="KW-1185">Reference proteome</keyword>
<dbReference type="SUPFAM" id="SSF48452">
    <property type="entry name" value="TPR-like"/>
    <property type="match status" value="1"/>
</dbReference>
<feature type="repeat" description="PPR" evidence="3">
    <location>
        <begin position="76"/>
        <end position="111"/>
    </location>
</feature>
<dbReference type="PANTHER" id="PTHR47926:SF493">
    <property type="entry name" value="PENTATRICOPEPTIDE REPEAT-CONTAINING PROTEIN"/>
    <property type="match status" value="1"/>
</dbReference>
<dbReference type="Pfam" id="PF20431">
    <property type="entry name" value="E_motif"/>
    <property type="match status" value="1"/>
</dbReference>
<dbReference type="Gramene" id="FCD_00025380-RA">
    <property type="protein sequence ID" value="FCD_00025380-RA:cds"/>
    <property type="gene ID" value="FCD_00025380"/>
</dbReference>
<dbReference type="PROSITE" id="PS51375">
    <property type="entry name" value="PPR"/>
    <property type="match status" value="6"/>
</dbReference>
<evidence type="ECO:0000256" key="3">
    <source>
        <dbReference type="PROSITE-ProRule" id="PRU00708"/>
    </source>
</evidence>
<dbReference type="Gene3D" id="1.25.40.10">
    <property type="entry name" value="Tetratricopeptide repeat domain"/>
    <property type="match status" value="5"/>
</dbReference>
<reference evidence="4" key="1">
    <citation type="submission" date="2023-07" db="EMBL/GenBank/DDBJ databases">
        <title>draft genome sequence of fig (Ficus carica).</title>
        <authorList>
            <person name="Takahashi T."/>
            <person name="Nishimura K."/>
        </authorList>
    </citation>
    <scope>NUCLEOTIDE SEQUENCE</scope>
</reference>
<comment type="caution">
    <text evidence="4">The sequence shown here is derived from an EMBL/GenBank/DDBJ whole genome shotgun (WGS) entry which is preliminary data.</text>
</comment>
<protein>
    <recommendedName>
        <fullName evidence="6">Pentatricopeptide repeat-containing protein</fullName>
    </recommendedName>
</protein>
<feature type="repeat" description="PPR" evidence="3">
    <location>
        <begin position="248"/>
        <end position="282"/>
    </location>
</feature>
<dbReference type="FunFam" id="1.25.40.10:FF:000212">
    <property type="entry name" value="Pentatricopeptide repeat-containing protein At2g03380, mitochondrial"/>
    <property type="match status" value="1"/>
</dbReference>
<dbReference type="Pfam" id="PF12854">
    <property type="entry name" value="PPR_1"/>
    <property type="match status" value="1"/>
</dbReference>
<feature type="repeat" description="PPR" evidence="3">
    <location>
        <begin position="483"/>
        <end position="517"/>
    </location>
</feature>
<dbReference type="InterPro" id="IPR046960">
    <property type="entry name" value="PPR_At4g14850-like_plant"/>
</dbReference>
<name>A0AA87ZYJ1_FICCA</name>
<dbReference type="Pfam" id="PF01535">
    <property type="entry name" value="PPR"/>
    <property type="match status" value="4"/>
</dbReference>
<feature type="repeat" description="PPR" evidence="3">
    <location>
        <begin position="178"/>
        <end position="212"/>
    </location>
</feature>
<evidence type="ECO:0000256" key="1">
    <source>
        <dbReference type="ARBA" id="ARBA00022737"/>
    </source>
</evidence>
<evidence type="ECO:0000313" key="5">
    <source>
        <dbReference type="Proteomes" id="UP001187192"/>
    </source>
</evidence>
<dbReference type="Pfam" id="PF13041">
    <property type="entry name" value="PPR_2"/>
    <property type="match status" value="3"/>
</dbReference>
<sequence length="666" mass="73785">MRNSSQALPRAKHFVTEQLNNCTATRSIARTKQLHAHVITTGSLSSRLSSDFTKSYALSGHVCYARKLFDELSDRSSALYNAVIRMYVHKGLHYDALKVFVCMLNEGKCRPDNLTYPFVAKACGELSLLDVGVSVHGCTLVSGFGLDAFVQNSLLAMYMNCREKGAARRVFEAMQDRSVVSWNTMISGYFRNGCVDEALRMFKWMIDVGVEPDSATVVSVLPTCGYTKNLALGREVHALVEEKGSGMNIKAYNALVDMYARCGKMDEAQVVFDKMGKRDVVTWTTMINGYILNGDARSALALCGLMQYDGVRPNAVTIASLLSACGSLSLSTYGRCLHGLALRQKHECDVIVETALIDMYAKCKHMDHSFRVFARTSKQRAAPWNAVISASSYNGLAREAMELFKWMLMEAIKPDDATLNGLFPSYSILSDFCQARDMHSYVLRSGFLSSTEVATSLVDVYSKCGSLESAHKMFSEIPNKEKDIIAWSVIISGYGMHGHGEAAVSLFNQMVKSGVSPNEVTFTSVLHACSHAGLVDEGLRLFKSMLESRQVNPQTDHYTCIVDLLGRAGRLEEAYDLIKSMTFRPNHAIWGALLGACVTHENVELGEIAAKWLFELEPENTGNYVLMAKIYAAVGRWKDAENVRRMMSEIGLRKSPAHSLIEVRNI</sequence>
<organism evidence="4 5">
    <name type="scientific">Ficus carica</name>
    <name type="common">Common fig</name>
    <dbReference type="NCBI Taxonomy" id="3494"/>
    <lineage>
        <taxon>Eukaryota</taxon>
        <taxon>Viridiplantae</taxon>
        <taxon>Streptophyta</taxon>
        <taxon>Embryophyta</taxon>
        <taxon>Tracheophyta</taxon>
        <taxon>Spermatophyta</taxon>
        <taxon>Magnoliopsida</taxon>
        <taxon>eudicotyledons</taxon>
        <taxon>Gunneridae</taxon>
        <taxon>Pentapetalae</taxon>
        <taxon>rosids</taxon>
        <taxon>fabids</taxon>
        <taxon>Rosales</taxon>
        <taxon>Moraceae</taxon>
        <taxon>Ficeae</taxon>
        <taxon>Ficus</taxon>
    </lineage>
</organism>
<dbReference type="InterPro" id="IPR011990">
    <property type="entry name" value="TPR-like_helical_dom_sf"/>
</dbReference>
<dbReference type="InterPro" id="IPR002885">
    <property type="entry name" value="PPR_rpt"/>
</dbReference>
<evidence type="ECO:0000313" key="4">
    <source>
        <dbReference type="EMBL" id="GMN42140.1"/>
    </source>
</evidence>
<dbReference type="FunFam" id="1.25.40.10:FF:000436">
    <property type="entry name" value="Pentatricopeptide repeat-containing protein At5g39350 family"/>
    <property type="match status" value="1"/>
</dbReference>
<feature type="repeat" description="PPR" evidence="3">
    <location>
        <begin position="380"/>
        <end position="414"/>
    </location>
</feature>
<dbReference type="InterPro" id="IPR046848">
    <property type="entry name" value="E_motif"/>
</dbReference>
<feature type="repeat" description="PPR" evidence="3">
    <location>
        <begin position="518"/>
        <end position="548"/>
    </location>
</feature>
<dbReference type="FunFam" id="1.25.40.10:FF:000344">
    <property type="entry name" value="Pentatricopeptide repeat-containing protein"/>
    <property type="match status" value="1"/>
</dbReference>
<comment type="similarity">
    <text evidence="2">Belongs to the PPR family. PCMP-E subfamily.</text>
</comment>
<dbReference type="EMBL" id="BTGU01000014">
    <property type="protein sequence ID" value="GMN42140.1"/>
    <property type="molecule type" value="Genomic_DNA"/>
</dbReference>
<dbReference type="Proteomes" id="UP001187192">
    <property type="component" value="Unassembled WGS sequence"/>
</dbReference>
<evidence type="ECO:0000256" key="2">
    <source>
        <dbReference type="ARBA" id="ARBA00061659"/>
    </source>
</evidence>
<accession>A0AA87ZYJ1</accession>
<dbReference type="GO" id="GO:0009451">
    <property type="term" value="P:RNA modification"/>
    <property type="evidence" value="ECO:0007669"/>
    <property type="project" value="InterPro"/>
</dbReference>
<keyword evidence="1" id="KW-0677">Repeat</keyword>
<gene>
    <name evidence="4" type="ORF">TIFTF001_011344</name>
</gene>
<dbReference type="GO" id="GO:0003723">
    <property type="term" value="F:RNA binding"/>
    <property type="evidence" value="ECO:0007669"/>
    <property type="project" value="InterPro"/>
</dbReference>
<proteinExistence type="inferred from homology"/>
<dbReference type="AlphaFoldDB" id="A0AA87ZYJ1"/>
<dbReference type="FunFam" id="1.25.40.10:FF:001320">
    <property type="entry name" value="Pentatricopeptide repeat-containing protein At5g39350"/>
    <property type="match status" value="1"/>
</dbReference>
<dbReference type="NCBIfam" id="TIGR00756">
    <property type="entry name" value="PPR"/>
    <property type="match status" value="6"/>
</dbReference>
<dbReference type="PANTHER" id="PTHR47926">
    <property type="entry name" value="PENTATRICOPEPTIDE REPEAT-CONTAINING PROTEIN"/>
    <property type="match status" value="1"/>
</dbReference>
<evidence type="ECO:0008006" key="6">
    <source>
        <dbReference type="Google" id="ProtNLM"/>
    </source>
</evidence>